<accession>A0A1E3A6Q1</accession>
<evidence type="ECO:0000313" key="4">
    <source>
        <dbReference type="Proteomes" id="UP000094067"/>
    </source>
</evidence>
<feature type="transmembrane region" description="Helical" evidence="1">
    <location>
        <begin position="195"/>
        <end position="219"/>
    </location>
</feature>
<dbReference type="EMBL" id="MCGH01000003">
    <property type="protein sequence ID" value="ODM03886.1"/>
    <property type="molecule type" value="Genomic_DNA"/>
</dbReference>
<dbReference type="InterPro" id="IPR032834">
    <property type="entry name" value="NatK-like_C"/>
</dbReference>
<evidence type="ECO:0000256" key="1">
    <source>
        <dbReference type="SAM" id="Phobius"/>
    </source>
</evidence>
<proteinExistence type="predicted"/>
<feature type="transmembrane region" description="Helical" evidence="1">
    <location>
        <begin position="88"/>
        <end position="112"/>
    </location>
</feature>
<dbReference type="PANTHER" id="PTHR40448">
    <property type="entry name" value="TWO-COMPONENT SENSOR HISTIDINE KINASE"/>
    <property type="match status" value="1"/>
</dbReference>
<dbReference type="RefSeq" id="WP_069154200.1">
    <property type="nucleotide sequence ID" value="NZ_MCGH01000003.1"/>
</dbReference>
<keyword evidence="1" id="KW-0812">Transmembrane</keyword>
<feature type="domain" description="Sensor histidine kinase NatK-like C-terminal" evidence="2">
    <location>
        <begin position="334"/>
        <end position="435"/>
    </location>
</feature>
<feature type="transmembrane region" description="Helical" evidence="1">
    <location>
        <begin position="61"/>
        <end position="81"/>
    </location>
</feature>
<dbReference type="GO" id="GO:0042802">
    <property type="term" value="F:identical protein binding"/>
    <property type="evidence" value="ECO:0007669"/>
    <property type="project" value="TreeGrafter"/>
</dbReference>
<feature type="transmembrane region" description="Helical" evidence="1">
    <location>
        <begin position="162"/>
        <end position="189"/>
    </location>
</feature>
<protein>
    <recommendedName>
        <fullName evidence="2">Sensor histidine kinase NatK-like C-terminal domain-containing protein</fullName>
    </recommendedName>
</protein>
<comment type="caution">
    <text evidence="3">The sequence shown here is derived from an EMBL/GenBank/DDBJ whole genome shotgun (WGS) entry which is preliminary data.</text>
</comment>
<evidence type="ECO:0000313" key="3">
    <source>
        <dbReference type="EMBL" id="ODM03886.1"/>
    </source>
</evidence>
<keyword evidence="1" id="KW-0472">Membrane</keyword>
<reference evidence="3 4" key="1">
    <citation type="submission" date="2016-07" db="EMBL/GenBank/DDBJ databases">
        <title>Characterization of isolates of Eisenbergiella tayi derived from blood cultures, using whole genome sequencing.</title>
        <authorList>
            <person name="Burdz T."/>
            <person name="Wiebe D."/>
            <person name="Huynh C."/>
            <person name="Bernard K."/>
        </authorList>
    </citation>
    <scope>NUCLEOTIDE SEQUENCE [LARGE SCALE GENOMIC DNA]</scope>
    <source>
        <strain evidence="3 4">NML 110608</strain>
    </source>
</reference>
<dbReference type="PANTHER" id="PTHR40448:SF1">
    <property type="entry name" value="TWO-COMPONENT SENSOR HISTIDINE KINASE"/>
    <property type="match status" value="1"/>
</dbReference>
<name>A0A1E3A6Q1_9FIRM</name>
<organism evidence="3 4">
    <name type="scientific">Eisenbergiella tayi</name>
    <dbReference type="NCBI Taxonomy" id="1432052"/>
    <lineage>
        <taxon>Bacteria</taxon>
        <taxon>Bacillati</taxon>
        <taxon>Bacillota</taxon>
        <taxon>Clostridia</taxon>
        <taxon>Lachnospirales</taxon>
        <taxon>Lachnospiraceae</taxon>
        <taxon>Eisenbergiella</taxon>
    </lineage>
</organism>
<dbReference type="Proteomes" id="UP000094067">
    <property type="component" value="Unassembled WGS sequence"/>
</dbReference>
<dbReference type="Pfam" id="PF14501">
    <property type="entry name" value="HATPase_c_5"/>
    <property type="match status" value="1"/>
</dbReference>
<evidence type="ECO:0000259" key="2">
    <source>
        <dbReference type="Pfam" id="PF14501"/>
    </source>
</evidence>
<feature type="transmembrane region" description="Helical" evidence="1">
    <location>
        <begin position="6"/>
        <end position="26"/>
    </location>
</feature>
<sequence>MIGLRIAQGLLCAVEVCGLYFLIQLFFERRWDSSFSKILWMISGAVLCGLIIYQKDQVSMYSRYFMLVCIVLSAFLTKFCVDISLAKAVLISALYFESICFFDIFLSFIGQALYSRNDFFEYIQYEMSIKRILLMAVSRIFLGVSVYLLMKYRLLVQRIFSKYILIFAGYAVLEYFGLLFCDQVFIPAFGFHEKIYIYFALYPLIITLTLIVIILYIIFIERKNEIRLVNSQNKMLEKNYHEMIMLYHNRDRIFRNMKSDLSSLSTLIAEQNLNKIEEYIDKLNEPIMEMEHKDFTGNAIVDTILNDKAEKAKASDISLNIKTKEIKKNKIQDIDWCAILANILDGAIEACCRVKEKKRLIDLCIMQNDCTTFIELSYTYENKNNIRNDKLPGNKGMESDLDDNKMKSVCRAVEKYNGIFDYVWKDGIFTINMSLFY</sequence>
<gene>
    <name evidence="3" type="ORF">BEI61_04689</name>
</gene>
<dbReference type="AlphaFoldDB" id="A0A1E3A6Q1"/>
<feature type="transmembrane region" description="Helical" evidence="1">
    <location>
        <begin position="38"/>
        <end position="55"/>
    </location>
</feature>
<feature type="transmembrane region" description="Helical" evidence="1">
    <location>
        <begin position="132"/>
        <end position="150"/>
    </location>
</feature>
<keyword evidence="1" id="KW-1133">Transmembrane helix</keyword>